<organism evidence="1 2">
    <name type="scientific">Desulfuribacillus stibiiarsenatis</name>
    <dbReference type="NCBI Taxonomy" id="1390249"/>
    <lineage>
        <taxon>Bacteria</taxon>
        <taxon>Bacillati</taxon>
        <taxon>Bacillota</taxon>
        <taxon>Desulfuribacillia</taxon>
        <taxon>Desulfuribacillales</taxon>
        <taxon>Desulfuribacillaceae</taxon>
        <taxon>Desulfuribacillus</taxon>
    </lineage>
</organism>
<dbReference type="EMBL" id="MJAT01000038">
    <property type="protein sequence ID" value="OEH84509.1"/>
    <property type="molecule type" value="Genomic_DNA"/>
</dbReference>
<sequence>MENDVYIEKKTNLISLIETSKNISTSTFLAYKKVNSINMRDRELKDLETLILEIKETLHKHEIDERVFILAFHY</sequence>
<dbReference type="RefSeq" id="WP_069703222.1">
    <property type="nucleotide sequence ID" value="NZ_MJAT01000038.1"/>
</dbReference>
<keyword evidence="2" id="KW-1185">Reference proteome</keyword>
<reference evidence="1 2" key="1">
    <citation type="submission" date="2016-09" db="EMBL/GenBank/DDBJ databases">
        <title>Desulfuribacillus arsenicus sp. nov., an obligately anaerobic, dissimilatory arsenic- and antimonate-reducing bacterium isolated from anoxic sediments.</title>
        <authorList>
            <person name="Abin C.A."/>
            <person name="Hollibaugh J.T."/>
        </authorList>
    </citation>
    <scope>NUCLEOTIDE SEQUENCE [LARGE SCALE GENOMIC DNA]</scope>
    <source>
        <strain evidence="1 2">MLFW-2</strain>
    </source>
</reference>
<evidence type="ECO:0000313" key="2">
    <source>
        <dbReference type="Proteomes" id="UP000095255"/>
    </source>
</evidence>
<proteinExistence type="predicted"/>
<protein>
    <submittedName>
        <fullName evidence="1">Uncharacterized protein</fullName>
    </submittedName>
</protein>
<name>A0A1E5L3K0_9FIRM</name>
<evidence type="ECO:0000313" key="1">
    <source>
        <dbReference type="EMBL" id="OEH84509.1"/>
    </source>
</evidence>
<dbReference type="AlphaFoldDB" id="A0A1E5L3K0"/>
<accession>A0A1E5L3K0</accession>
<dbReference type="STRING" id="1390249.BHU72_09905"/>
<dbReference type="Proteomes" id="UP000095255">
    <property type="component" value="Unassembled WGS sequence"/>
</dbReference>
<gene>
    <name evidence="1" type="ORF">BHU72_09905</name>
</gene>
<comment type="caution">
    <text evidence="1">The sequence shown here is derived from an EMBL/GenBank/DDBJ whole genome shotgun (WGS) entry which is preliminary data.</text>
</comment>